<dbReference type="InterPro" id="IPR001962">
    <property type="entry name" value="Asn_synthase"/>
</dbReference>
<dbReference type="Proteomes" id="UP000469185">
    <property type="component" value="Unassembled WGS sequence"/>
</dbReference>
<proteinExistence type="predicted"/>
<dbReference type="AlphaFoldDB" id="A0A6N9YQM6"/>
<accession>A0A6N9YQM6</accession>
<dbReference type="Pfam" id="PF00733">
    <property type="entry name" value="Asn_synthase"/>
    <property type="match status" value="1"/>
</dbReference>
<name>A0A6N9YQM6_9ACTN</name>
<evidence type="ECO:0000259" key="1">
    <source>
        <dbReference type="Pfam" id="PF00733"/>
    </source>
</evidence>
<protein>
    <recommendedName>
        <fullName evidence="1">Asparagine synthetase domain-containing protein</fullName>
    </recommendedName>
</protein>
<comment type="caution">
    <text evidence="2">The sequence shown here is derived from an EMBL/GenBank/DDBJ whole genome shotgun (WGS) entry which is preliminary data.</text>
</comment>
<gene>
    <name evidence="2" type="ORF">G1H11_17760</name>
</gene>
<organism evidence="2 3">
    <name type="scientific">Phytoactinopolyspora alkaliphila</name>
    <dbReference type="NCBI Taxonomy" id="1783498"/>
    <lineage>
        <taxon>Bacteria</taxon>
        <taxon>Bacillati</taxon>
        <taxon>Actinomycetota</taxon>
        <taxon>Actinomycetes</taxon>
        <taxon>Jiangellales</taxon>
        <taxon>Jiangellaceae</taxon>
        <taxon>Phytoactinopolyspora</taxon>
    </lineage>
</organism>
<dbReference type="InterPro" id="IPR014729">
    <property type="entry name" value="Rossmann-like_a/b/a_fold"/>
</dbReference>
<dbReference type="RefSeq" id="WP_163819945.1">
    <property type="nucleotide sequence ID" value="NZ_JAAGOB010000010.1"/>
</dbReference>
<evidence type="ECO:0000313" key="3">
    <source>
        <dbReference type="Proteomes" id="UP000469185"/>
    </source>
</evidence>
<dbReference type="Gene3D" id="3.40.50.620">
    <property type="entry name" value="HUPs"/>
    <property type="match status" value="1"/>
</dbReference>
<reference evidence="2 3" key="1">
    <citation type="submission" date="2020-02" db="EMBL/GenBank/DDBJ databases">
        <authorList>
            <person name="Li X.-J."/>
            <person name="Feng X.-M."/>
        </authorList>
    </citation>
    <scope>NUCLEOTIDE SEQUENCE [LARGE SCALE GENOMIC DNA]</scope>
    <source>
        <strain evidence="2 3">CGMCC 4.7225</strain>
    </source>
</reference>
<dbReference type="GO" id="GO:0004066">
    <property type="term" value="F:asparagine synthase (glutamine-hydrolyzing) activity"/>
    <property type="evidence" value="ECO:0007669"/>
    <property type="project" value="InterPro"/>
</dbReference>
<sequence length="558" mass="59360">MQVERSRRAIGMCGRAGPGDATRVDTMSELLGGVRSLFEGTMGALRADAGAVRWPGTRRSAVSWSPTPLPANLPPDAAAAAEHHDAFSLVTDPTSARMYAGVSGAVPVYADMDAGTSDGVFFCTRLEPLARTRGASLRPDWHAWAHILAAGGPLEGRTTFAGIHRLQPWSRVSVEAGGRPAMTASGWPWLEVAQSGSASVDAVGDALAHVIAELSSRSAVASLLSGGWDSRILAALAARSAASPGATGDPLVAWTTSSDTGTVMEELVAAKVAEHLGVRHRVLPPRHEAFAEDLDYFARSADYQTSFHVWLVPLARALVGSSATVLDGLGGGLFVGGAFPDDESGRPAVDQRFDRLARYLKGAEEILAPGVVAQVRERTWAAFEQVAEPLAKHPFGSTFTAYLTRTLPGISLAPYGLMASSAPVATPFVNNAVVTAALAIPPELHRAGRLYPQLIRRTDAYLAELPTAADLTPRERQLPRRVSSEAAARHLRDLVTREPVRELLAPGLAGADIGVWRRHLDNTRHQHLIRGLATLSLWLDHYADVLSSADVDELMGRG</sequence>
<feature type="domain" description="Asparagine synthetase" evidence="1">
    <location>
        <begin position="206"/>
        <end position="457"/>
    </location>
</feature>
<keyword evidence="3" id="KW-1185">Reference proteome</keyword>
<dbReference type="EMBL" id="JAAGOB010000010">
    <property type="protein sequence ID" value="NED97148.1"/>
    <property type="molecule type" value="Genomic_DNA"/>
</dbReference>
<dbReference type="SUPFAM" id="SSF52402">
    <property type="entry name" value="Adenine nucleotide alpha hydrolases-like"/>
    <property type="match status" value="1"/>
</dbReference>
<dbReference type="GO" id="GO:0006529">
    <property type="term" value="P:asparagine biosynthetic process"/>
    <property type="evidence" value="ECO:0007669"/>
    <property type="project" value="InterPro"/>
</dbReference>
<evidence type="ECO:0000313" key="2">
    <source>
        <dbReference type="EMBL" id="NED97148.1"/>
    </source>
</evidence>